<dbReference type="PANTHER" id="PTHR45528:SF12">
    <property type="entry name" value="SENSOR HISTIDINE KINASE ARSS"/>
    <property type="match status" value="1"/>
</dbReference>
<dbReference type="OrthoDB" id="9786919at2"/>
<keyword evidence="6" id="KW-0597">Phosphoprotein</keyword>
<dbReference type="FunFam" id="3.30.565.10:FF:000006">
    <property type="entry name" value="Sensor histidine kinase WalK"/>
    <property type="match status" value="1"/>
</dbReference>
<dbReference type="Gene3D" id="3.30.565.10">
    <property type="entry name" value="Histidine kinase-like ATPase, C-terminal domain"/>
    <property type="match status" value="1"/>
</dbReference>
<proteinExistence type="predicted"/>
<keyword evidence="10 18" id="KW-0418">Kinase</keyword>
<sequence>MKQRRLRTKWMVITTTITFTTILIFSIIIIFYLSNALRNNELEEAQRSSNDIGSLFEETPYKNISTVDLNASLGNFQKVIVFNDKGKEVIDASNDNSITYHPRLHTHHLNKVKVVKNHHTAYFVLTQRIDSSKFHGYSVVIHSLENYNTLVNSLYFFAITFGILATVITALISYFFSSQIAKPLVTLSDKMQLIRRNGFQEKIQLPTNYVETDNLIETFNAMMTRLEDSFNQQRQFVEDASHELRTPLQIIQGHLNLIKRWGKESPEVLEESLNISLEEMTRITKLVEELLLLTKDDVTQHASEVECVDINKEIKQRIKSLARLHEDYTFEFEPYPKPLLKEINRYQLEQILIIFIDNAIKYDQNNKYIKIETQLRNKQISISITDHGVGIPQEDLEFIFDRFYRVDKSRSRKLGGNGLGLSIAKKLIEHNGGSIVVESVVGEYTTFHIRF</sequence>
<evidence type="ECO:0000259" key="17">
    <source>
        <dbReference type="PROSITE" id="PS50885"/>
    </source>
</evidence>
<dbReference type="InterPro" id="IPR036890">
    <property type="entry name" value="HATPase_C_sf"/>
</dbReference>
<evidence type="ECO:0000256" key="4">
    <source>
        <dbReference type="ARBA" id="ARBA00015735"/>
    </source>
</evidence>
<dbReference type="EC" id="2.7.13.3" evidence="3"/>
<evidence type="ECO:0000256" key="9">
    <source>
        <dbReference type="ARBA" id="ARBA00022741"/>
    </source>
</evidence>
<dbReference type="PROSITE" id="PS50109">
    <property type="entry name" value="HIS_KIN"/>
    <property type="match status" value="1"/>
</dbReference>
<dbReference type="InterPro" id="IPR050398">
    <property type="entry name" value="HssS/ArlS-like"/>
</dbReference>
<keyword evidence="11" id="KW-0067">ATP-binding</keyword>
<dbReference type="PANTHER" id="PTHR45528">
    <property type="entry name" value="SENSOR HISTIDINE KINASE CPXA"/>
    <property type="match status" value="1"/>
</dbReference>
<evidence type="ECO:0000256" key="11">
    <source>
        <dbReference type="ARBA" id="ARBA00022840"/>
    </source>
</evidence>
<keyword evidence="13" id="KW-0902">Two-component regulatory system</keyword>
<evidence type="ECO:0000313" key="18">
    <source>
        <dbReference type="EMBL" id="POA09959.1"/>
    </source>
</evidence>
<evidence type="ECO:0000256" key="2">
    <source>
        <dbReference type="ARBA" id="ARBA00004651"/>
    </source>
</evidence>
<name>A0A2K4FF30_9STAP</name>
<comment type="catalytic activity">
    <reaction evidence="1">
        <text>ATP + protein L-histidine = ADP + protein N-phospho-L-histidine.</text>
        <dbReference type="EC" id="2.7.13.3"/>
    </reaction>
</comment>
<dbReference type="InterPro" id="IPR041610">
    <property type="entry name" value="ArlS_N"/>
</dbReference>
<keyword evidence="14 15" id="KW-0472">Membrane</keyword>
<evidence type="ECO:0000256" key="15">
    <source>
        <dbReference type="SAM" id="Phobius"/>
    </source>
</evidence>
<keyword evidence="8 15" id="KW-0812">Transmembrane</keyword>
<dbReference type="Proteomes" id="UP000242712">
    <property type="component" value="Unassembled WGS sequence"/>
</dbReference>
<keyword evidence="7" id="KW-0808">Transferase</keyword>
<dbReference type="GeneID" id="98297548"/>
<keyword evidence="19" id="KW-1185">Reference proteome</keyword>
<dbReference type="PRINTS" id="PR00344">
    <property type="entry name" value="BCTRLSENSOR"/>
</dbReference>
<dbReference type="RefSeq" id="WP_103371257.1">
    <property type="nucleotide sequence ID" value="NZ_CBCRVO010000001.1"/>
</dbReference>
<dbReference type="InterPro" id="IPR004358">
    <property type="entry name" value="Sig_transdc_His_kin-like_C"/>
</dbReference>
<dbReference type="GO" id="GO:0005524">
    <property type="term" value="F:ATP binding"/>
    <property type="evidence" value="ECO:0007669"/>
    <property type="project" value="UniProtKB-KW"/>
</dbReference>
<keyword evidence="12 15" id="KW-1133">Transmembrane helix</keyword>
<evidence type="ECO:0000256" key="12">
    <source>
        <dbReference type="ARBA" id="ARBA00022989"/>
    </source>
</evidence>
<keyword evidence="9" id="KW-0547">Nucleotide-binding</keyword>
<dbReference type="CDD" id="cd00075">
    <property type="entry name" value="HATPase"/>
    <property type="match status" value="1"/>
</dbReference>
<dbReference type="Pfam" id="PF18719">
    <property type="entry name" value="ArlS_N"/>
    <property type="match status" value="1"/>
</dbReference>
<dbReference type="InterPro" id="IPR003661">
    <property type="entry name" value="HisK_dim/P_dom"/>
</dbReference>
<dbReference type="FunFam" id="1.10.287.130:FF:000001">
    <property type="entry name" value="Two-component sensor histidine kinase"/>
    <property type="match status" value="1"/>
</dbReference>
<gene>
    <name evidence="18" type="ORF">CD039_04215</name>
</gene>
<evidence type="ECO:0000259" key="16">
    <source>
        <dbReference type="PROSITE" id="PS50109"/>
    </source>
</evidence>
<evidence type="ECO:0000313" key="19">
    <source>
        <dbReference type="Proteomes" id="UP000242712"/>
    </source>
</evidence>
<dbReference type="EMBL" id="PPPX01000001">
    <property type="protein sequence ID" value="POA09959.1"/>
    <property type="molecule type" value="Genomic_DNA"/>
</dbReference>
<dbReference type="Gene3D" id="1.10.287.130">
    <property type="match status" value="1"/>
</dbReference>
<dbReference type="Pfam" id="PF02518">
    <property type="entry name" value="HATPase_c"/>
    <property type="match status" value="1"/>
</dbReference>
<organism evidence="18 19">
    <name type="scientific">Staphylococcus argensis</name>
    <dbReference type="NCBI Taxonomy" id="1607738"/>
    <lineage>
        <taxon>Bacteria</taxon>
        <taxon>Bacillati</taxon>
        <taxon>Bacillota</taxon>
        <taxon>Bacilli</taxon>
        <taxon>Bacillales</taxon>
        <taxon>Staphylococcaceae</taxon>
        <taxon>Staphylococcus</taxon>
    </lineage>
</organism>
<feature type="domain" description="Histidine kinase" evidence="16">
    <location>
        <begin position="239"/>
        <end position="451"/>
    </location>
</feature>
<dbReference type="PROSITE" id="PS50885">
    <property type="entry name" value="HAMP"/>
    <property type="match status" value="1"/>
</dbReference>
<evidence type="ECO:0000256" key="13">
    <source>
        <dbReference type="ARBA" id="ARBA00023012"/>
    </source>
</evidence>
<evidence type="ECO:0000256" key="10">
    <source>
        <dbReference type="ARBA" id="ARBA00022777"/>
    </source>
</evidence>
<evidence type="ECO:0000256" key="5">
    <source>
        <dbReference type="ARBA" id="ARBA00022475"/>
    </source>
</evidence>
<feature type="transmembrane region" description="Helical" evidence="15">
    <location>
        <begin position="154"/>
        <end position="176"/>
    </location>
</feature>
<reference evidence="18 19" key="1">
    <citation type="submission" date="2017-08" db="EMBL/GenBank/DDBJ databases">
        <title>Draft genome sequences of 64 type strains of genus Staph aureus.</title>
        <authorList>
            <person name="Cole K."/>
            <person name="Golubchik T."/>
            <person name="Russell J."/>
            <person name="Foster D."/>
            <person name="Llewelyn M."/>
            <person name="Wilson D."/>
            <person name="Crook D."/>
            <person name="Paul J."/>
        </authorList>
    </citation>
    <scope>NUCLEOTIDE SEQUENCE [LARGE SCALE GENOMIC DNA]</scope>
    <source>
        <strain evidence="18 19">DSM 29875</strain>
    </source>
</reference>
<evidence type="ECO:0000256" key="3">
    <source>
        <dbReference type="ARBA" id="ARBA00012438"/>
    </source>
</evidence>
<keyword evidence="5" id="KW-1003">Cell membrane</keyword>
<dbReference type="InterPro" id="IPR036097">
    <property type="entry name" value="HisK_dim/P_sf"/>
</dbReference>
<evidence type="ECO:0000256" key="7">
    <source>
        <dbReference type="ARBA" id="ARBA00022679"/>
    </source>
</evidence>
<dbReference type="Gene3D" id="6.10.340.10">
    <property type="match status" value="1"/>
</dbReference>
<comment type="caution">
    <text evidence="18">The sequence shown here is derived from an EMBL/GenBank/DDBJ whole genome shotgun (WGS) entry which is preliminary data.</text>
</comment>
<evidence type="ECO:0000256" key="8">
    <source>
        <dbReference type="ARBA" id="ARBA00022692"/>
    </source>
</evidence>
<dbReference type="SMART" id="SM00388">
    <property type="entry name" value="HisKA"/>
    <property type="match status" value="1"/>
</dbReference>
<dbReference type="InterPro" id="IPR005467">
    <property type="entry name" value="His_kinase_dom"/>
</dbReference>
<accession>A0A2K4FF30</accession>
<dbReference type="Pfam" id="PF00512">
    <property type="entry name" value="HisKA"/>
    <property type="match status" value="1"/>
</dbReference>
<dbReference type="GO" id="GO:0005886">
    <property type="term" value="C:plasma membrane"/>
    <property type="evidence" value="ECO:0007669"/>
    <property type="project" value="UniProtKB-SubCell"/>
</dbReference>
<dbReference type="SMART" id="SM00387">
    <property type="entry name" value="HATPase_c"/>
    <property type="match status" value="1"/>
</dbReference>
<dbReference type="InterPro" id="IPR003660">
    <property type="entry name" value="HAMP_dom"/>
</dbReference>
<evidence type="ECO:0000256" key="1">
    <source>
        <dbReference type="ARBA" id="ARBA00000085"/>
    </source>
</evidence>
<feature type="domain" description="HAMP" evidence="17">
    <location>
        <begin position="178"/>
        <end position="231"/>
    </location>
</feature>
<dbReference type="SUPFAM" id="SSF47384">
    <property type="entry name" value="Homodimeric domain of signal transducing histidine kinase"/>
    <property type="match status" value="1"/>
</dbReference>
<feature type="transmembrane region" description="Helical" evidence="15">
    <location>
        <begin position="12"/>
        <end position="33"/>
    </location>
</feature>
<protein>
    <recommendedName>
        <fullName evidence="4">Signal transduction histidine-protein kinase ArlS</fullName>
        <ecNumber evidence="3">2.7.13.3</ecNumber>
    </recommendedName>
</protein>
<comment type="subcellular location">
    <subcellularLocation>
        <location evidence="2">Cell membrane</location>
        <topology evidence="2">Multi-pass membrane protein</topology>
    </subcellularLocation>
</comment>
<dbReference type="AlphaFoldDB" id="A0A2K4FF30"/>
<dbReference type="SUPFAM" id="SSF55874">
    <property type="entry name" value="ATPase domain of HSP90 chaperone/DNA topoisomerase II/histidine kinase"/>
    <property type="match status" value="1"/>
</dbReference>
<dbReference type="GO" id="GO:0000155">
    <property type="term" value="F:phosphorelay sensor kinase activity"/>
    <property type="evidence" value="ECO:0007669"/>
    <property type="project" value="InterPro"/>
</dbReference>
<dbReference type="CDD" id="cd00082">
    <property type="entry name" value="HisKA"/>
    <property type="match status" value="1"/>
</dbReference>
<dbReference type="InterPro" id="IPR003594">
    <property type="entry name" value="HATPase_dom"/>
</dbReference>
<evidence type="ECO:0000256" key="6">
    <source>
        <dbReference type="ARBA" id="ARBA00022553"/>
    </source>
</evidence>
<evidence type="ECO:0000256" key="14">
    <source>
        <dbReference type="ARBA" id="ARBA00023136"/>
    </source>
</evidence>